<feature type="domain" description="Penicillin-binding protein transpeptidase" evidence="3">
    <location>
        <begin position="94"/>
        <end position="306"/>
    </location>
</feature>
<comment type="caution">
    <text evidence="4">The sequence shown here is derived from an EMBL/GenBank/DDBJ whole genome shotgun (WGS) entry which is preliminary data.</text>
</comment>
<keyword evidence="4" id="KW-0132">Cell division</keyword>
<accession>A0ABR6KQQ1</accession>
<dbReference type="InterPro" id="IPR001460">
    <property type="entry name" value="PCN-bd_Tpept"/>
</dbReference>
<name>A0ABR6KQQ1_9BACT</name>
<comment type="subcellular location">
    <subcellularLocation>
        <location evidence="1">Membrane</location>
    </subcellularLocation>
</comment>
<dbReference type="EMBL" id="JACHOC010000006">
    <property type="protein sequence ID" value="MBB4623128.1"/>
    <property type="molecule type" value="Genomic_DNA"/>
</dbReference>
<dbReference type="Gene3D" id="3.40.710.10">
    <property type="entry name" value="DD-peptidase/beta-lactamase superfamily"/>
    <property type="match status" value="2"/>
</dbReference>
<sequence length="310" mass="34740">MNNLIYSMRKYLFYVIIIWICISCIRHHDFQAVSQEALLNELIEVQADSGLIMIINQTGEIITQSSLVLSGDTYKDGDTNVFNQPRYIGGLIYPFPMMIALKDKVLIPSDTVDVGNGAYIYKGARMTDHNYNNGGYGVLTARQVFGYGSNIGMAKLILKGYEDQQMKFVSSMIDLGFKIDTTNWSTTSLPWLTIGYETMISPVDLIHLYGDIANNRIKGYENVIPDIQNMMRFCVEEGTGKNVDSDYMEIAGKTSTIITSKEQEVSFCGYFSIDNSIYTCLVIISNPKNGYPSGGIMAGNVIKEITQYIY</sequence>
<dbReference type="InterPro" id="IPR050515">
    <property type="entry name" value="Beta-lactam/transpept"/>
</dbReference>
<proteinExistence type="predicted"/>
<dbReference type="Proteomes" id="UP000533637">
    <property type="component" value="Unassembled WGS sequence"/>
</dbReference>
<keyword evidence="4" id="KW-0131">Cell cycle</keyword>
<gene>
    <name evidence="4" type="ORF">GGQ57_003040</name>
</gene>
<dbReference type="Gene3D" id="3.30.450.330">
    <property type="match status" value="2"/>
</dbReference>
<keyword evidence="2" id="KW-0472">Membrane</keyword>
<evidence type="ECO:0000313" key="5">
    <source>
        <dbReference type="Proteomes" id="UP000533637"/>
    </source>
</evidence>
<dbReference type="SUPFAM" id="SSF56601">
    <property type="entry name" value="beta-lactamase/transpeptidase-like"/>
    <property type="match status" value="1"/>
</dbReference>
<dbReference type="PANTHER" id="PTHR30627:SF1">
    <property type="entry name" value="PEPTIDOGLYCAN D,D-TRANSPEPTIDASE FTSI"/>
    <property type="match status" value="1"/>
</dbReference>
<dbReference type="GO" id="GO:0051301">
    <property type="term" value="P:cell division"/>
    <property type="evidence" value="ECO:0007669"/>
    <property type="project" value="UniProtKB-KW"/>
</dbReference>
<organism evidence="4 5">
    <name type="scientific">Parabacteroides faecis</name>
    <dbReference type="NCBI Taxonomy" id="1217282"/>
    <lineage>
        <taxon>Bacteria</taxon>
        <taxon>Pseudomonadati</taxon>
        <taxon>Bacteroidota</taxon>
        <taxon>Bacteroidia</taxon>
        <taxon>Bacteroidales</taxon>
        <taxon>Tannerellaceae</taxon>
        <taxon>Parabacteroides</taxon>
    </lineage>
</organism>
<evidence type="ECO:0000313" key="4">
    <source>
        <dbReference type="EMBL" id="MBB4623128.1"/>
    </source>
</evidence>
<dbReference type="RefSeq" id="WP_183671353.1">
    <property type="nucleotide sequence ID" value="NZ_BMPB01000007.1"/>
</dbReference>
<dbReference type="InterPro" id="IPR012338">
    <property type="entry name" value="Beta-lactam/transpept-like"/>
</dbReference>
<reference evidence="4 5" key="1">
    <citation type="submission" date="2020-08" db="EMBL/GenBank/DDBJ databases">
        <title>Genomic Encyclopedia of Type Strains, Phase IV (KMG-IV): sequencing the most valuable type-strain genomes for metagenomic binning, comparative biology and taxonomic classification.</title>
        <authorList>
            <person name="Goeker M."/>
        </authorList>
    </citation>
    <scope>NUCLEOTIDE SEQUENCE [LARGE SCALE GENOMIC DNA]</scope>
    <source>
        <strain evidence="4 5">DSM 102983</strain>
    </source>
</reference>
<evidence type="ECO:0000256" key="2">
    <source>
        <dbReference type="ARBA" id="ARBA00023136"/>
    </source>
</evidence>
<evidence type="ECO:0000259" key="3">
    <source>
        <dbReference type="Pfam" id="PF00905"/>
    </source>
</evidence>
<evidence type="ECO:0000256" key="1">
    <source>
        <dbReference type="ARBA" id="ARBA00004370"/>
    </source>
</evidence>
<dbReference type="Pfam" id="PF00905">
    <property type="entry name" value="Transpeptidase"/>
    <property type="match status" value="1"/>
</dbReference>
<keyword evidence="5" id="KW-1185">Reference proteome</keyword>
<protein>
    <submittedName>
        <fullName evidence="4">Cell division protein FtsI/penicillin-binding protein 2</fullName>
    </submittedName>
</protein>
<dbReference type="PANTHER" id="PTHR30627">
    <property type="entry name" value="PEPTIDOGLYCAN D,D-TRANSPEPTIDASE"/>
    <property type="match status" value="1"/>
</dbReference>